<dbReference type="InterPro" id="IPR019593">
    <property type="entry name" value="Spore_coat_protein_Z/Y"/>
</dbReference>
<organism evidence="1 2">
    <name type="scientific">Alkalibacillus filiformis</name>
    <dbReference type="NCBI Taxonomy" id="200990"/>
    <lineage>
        <taxon>Bacteria</taxon>
        <taxon>Bacillati</taxon>
        <taxon>Bacillota</taxon>
        <taxon>Bacilli</taxon>
        <taxon>Bacillales</taxon>
        <taxon>Bacillaceae</taxon>
        <taxon>Alkalibacillus</taxon>
    </lineage>
</organism>
<accession>A0ABU0DTW8</accession>
<gene>
    <name evidence="1" type="ORF">J2R98_001740</name>
</gene>
<proteinExistence type="predicted"/>
<keyword evidence="2" id="KW-1185">Reference proteome</keyword>
<protein>
    <submittedName>
        <fullName evidence="1">Spore coat protein Z</fullName>
    </submittedName>
</protein>
<evidence type="ECO:0000313" key="1">
    <source>
        <dbReference type="EMBL" id="MDQ0351908.1"/>
    </source>
</evidence>
<name>A0ABU0DTW8_9BACI</name>
<sequence length="148" mass="16746">MECLSKKNKNCVCKILRKIDKVQNIEGDCLFGCNRSAQLLSNNTHDQTKDTIPFILICKGNCEPFETLGDGFCTVFFRVIKIDEHCCATLELLEPEKCFKCCDKFPKLRRSGQCLTIDLDCFCGVQCLEPIDGSTPEWKCDAKPCDKC</sequence>
<dbReference type="Pfam" id="PF10612">
    <property type="entry name" value="Spore-coat_CotZ"/>
    <property type="match status" value="1"/>
</dbReference>
<comment type="caution">
    <text evidence="1">The sequence shown here is derived from an EMBL/GenBank/DDBJ whole genome shotgun (WGS) entry which is preliminary data.</text>
</comment>
<evidence type="ECO:0000313" key="2">
    <source>
        <dbReference type="Proteomes" id="UP001236723"/>
    </source>
</evidence>
<keyword evidence="1" id="KW-0167">Capsid protein</keyword>
<dbReference type="RefSeq" id="WP_370871954.1">
    <property type="nucleotide sequence ID" value="NZ_JAUSUP010000004.1"/>
</dbReference>
<keyword evidence="1" id="KW-0946">Virion</keyword>
<dbReference type="EMBL" id="JAUSUP010000004">
    <property type="protein sequence ID" value="MDQ0351908.1"/>
    <property type="molecule type" value="Genomic_DNA"/>
</dbReference>
<dbReference type="Proteomes" id="UP001236723">
    <property type="component" value="Unassembled WGS sequence"/>
</dbReference>
<reference evidence="1 2" key="1">
    <citation type="submission" date="2023-07" db="EMBL/GenBank/DDBJ databases">
        <title>Genomic Encyclopedia of Type Strains, Phase IV (KMG-IV): sequencing the most valuable type-strain genomes for metagenomic binning, comparative biology and taxonomic classification.</title>
        <authorList>
            <person name="Goeker M."/>
        </authorList>
    </citation>
    <scope>NUCLEOTIDE SEQUENCE [LARGE SCALE GENOMIC DNA]</scope>
    <source>
        <strain evidence="1 2">DSM 15448</strain>
    </source>
</reference>